<dbReference type="SUPFAM" id="SSF81321">
    <property type="entry name" value="Family A G protein-coupled receptor-like"/>
    <property type="match status" value="1"/>
</dbReference>
<keyword evidence="4" id="KW-1185">Reference proteome</keyword>
<dbReference type="InterPro" id="IPR019430">
    <property type="entry name" value="7TM_GPCR_serpentine_rcpt_Srx"/>
</dbReference>
<evidence type="ECO:0000259" key="2">
    <source>
        <dbReference type="Pfam" id="PF10328"/>
    </source>
</evidence>
<dbReference type="EMBL" id="JAUCMV010000003">
    <property type="protein sequence ID" value="KAK0412665.1"/>
    <property type="molecule type" value="Genomic_DNA"/>
</dbReference>
<organism evidence="3 4">
    <name type="scientific">Steinernema hermaphroditum</name>
    <dbReference type="NCBI Taxonomy" id="289476"/>
    <lineage>
        <taxon>Eukaryota</taxon>
        <taxon>Metazoa</taxon>
        <taxon>Ecdysozoa</taxon>
        <taxon>Nematoda</taxon>
        <taxon>Chromadorea</taxon>
        <taxon>Rhabditida</taxon>
        <taxon>Tylenchina</taxon>
        <taxon>Panagrolaimomorpha</taxon>
        <taxon>Strongyloidoidea</taxon>
        <taxon>Steinernematidae</taxon>
        <taxon>Steinernema</taxon>
    </lineage>
</organism>
<name>A0AA39HWB9_9BILA</name>
<evidence type="ECO:0000313" key="4">
    <source>
        <dbReference type="Proteomes" id="UP001175271"/>
    </source>
</evidence>
<dbReference type="CDD" id="cd00637">
    <property type="entry name" value="7tm_classA_rhodopsin-like"/>
    <property type="match status" value="1"/>
</dbReference>
<feature type="domain" description="7TM GPCR serpentine receptor class x (Srx)" evidence="2">
    <location>
        <begin position="43"/>
        <end position="296"/>
    </location>
</feature>
<accession>A0AA39HWB9</accession>
<dbReference type="PANTHER" id="PTHR23017">
    <property type="entry name" value="SERPENTINE RECEPTOR, CLASS X"/>
    <property type="match status" value="1"/>
</dbReference>
<feature type="transmembrane region" description="Helical" evidence="1">
    <location>
        <begin position="62"/>
        <end position="81"/>
    </location>
</feature>
<proteinExistence type="predicted"/>
<sequence>MHLNATEEFHYGSELQGRGEMSTFDTAVGLFVTLLSMAAVSVGLLNLCIIKEMTIFHSAFGCLWISRTIGEIGANIIHVIYSGPVTILQPKDISPTFGIVAFTIGYFFACESCVMHQYISANRMFAVCTPLKYKSIFTKRVTTIIIVITWVEVAIIMALYHVIPCSMIGYSPKFYEYVFIKCTPDIDRDYSIVGTLTNRGCFVMCIFSLVCDFVTFSKIIHVKLTNHGSAQDAAFKRNVRFFAQTAVQNISMYGTLVAVVMVNNSTASGQTASYIIAFNALIASHLNNGLALIIFNPEVHKFLGLQVLHIGSLVLAHNMVAESEVDVEDRQRDRSVFAEDKWCRVVATALLVLNVLVVLAVFYQIERVFGGHVRHNRQ</sequence>
<keyword evidence="1" id="KW-0472">Membrane</keyword>
<dbReference type="Pfam" id="PF10328">
    <property type="entry name" value="7TM_GPCR_Srx"/>
    <property type="match status" value="1"/>
</dbReference>
<feature type="transmembrane region" description="Helical" evidence="1">
    <location>
        <begin position="93"/>
        <end position="114"/>
    </location>
</feature>
<dbReference type="Proteomes" id="UP001175271">
    <property type="component" value="Unassembled WGS sequence"/>
</dbReference>
<feature type="transmembrane region" description="Helical" evidence="1">
    <location>
        <begin position="274"/>
        <end position="295"/>
    </location>
</feature>
<dbReference type="Gene3D" id="1.20.1070.10">
    <property type="entry name" value="Rhodopsin 7-helix transmembrane proteins"/>
    <property type="match status" value="1"/>
</dbReference>
<keyword evidence="1" id="KW-0812">Transmembrane</keyword>
<feature type="transmembrane region" description="Helical" evidence="1">
    <location>
        <begin position="241"/>
        <end position="262"/>
    </location>
</feature>
<protein>
    <recommendedName>
        <fullName evidence="2">7TM GPCR serpentine receptor class x (Srx) domain-containing protein</fullName>
    </recommendedName>
</protein>
<gene>
    <name evidence="3" type="ORF">QR680_006342</name>
</gene>
<feature type="transmembrane region" description="Helical" evidence="1">
    <location>
        <begin position="141"/>
        <end position="163"/>
    </location>
</feature>
<dbReference type="AlphaFoldDB" id="A0AA39HWB9"/>
<feature type="transmembrane region" description="Helical" evidence="1">
    <location>
        <begin position="27"/>
        <end position="50"/>
    </location>
</feature>
<reference evidence="3" key="1">
    <citation type="submission" date="2023-06" db="EMBL/GenBank/DDBJ databases">
        <title>Genomic analysis of the entomopathogenic nematode Steinernema hermaphroditum.</title>
        <authorList>
            <person name="Schwarz E.M."/>
            <person name="Heppert J.K."/>
            <person name="Baniya A."/>
            <person name="Schwartz H.T."/>
            <person name="Tan C.-H."/>
            <person name="Antoshechkin I."/>
            <person name="Sternberg P.W."/>
            <person name="Goodrich-Blair H."/>
            <person name="Dillman A.R."/>
        </authorList>
    </citation>
    <scope>NUCLEOTIDE SEQUENCE</scope>
    <source>
        <strain evidence="3">PS9179</strain>
        <tissue evidence="3">Whole animal</tissue>
    </source>
</reference>
<evidence type="ECO:0000256" key="1">
    <source>
        <dbReference type="SAM" id="Phobius"/>
    </source>
</evidence>
<feature type="transmembrane region" description="Helical" evidence="1">
    <location>
        <begin position="345"/>
        <end position="365"/>
    </location>
</feature>
<evidence type="ECO:0000313" key="3">
    <source>
        <dbReference type="EMBL" id="KAK0412665.1"/>
    </source>
</evidence>
<comment type="caution">
    <text evidence="3">The sequence shown here is derived from an EMBL/GenBank/DDBJ whole genome shotgun (WGS) entry which is preliminary data.</text>
</comment>
<feature type="transmembrane region" description="Helical" evidence="1">
    <location>
        <begin position="196"/>
        <end position="220"/>
    </location>
</feature>
<keyword evidence="1" id="KW-1133">Transmembrane helix</keyword>